<evidence type="ECO:0000256" key="1">
    <source>
        <dbReference type="SAM" id="MobiDB-lite"/>
    </source>
</evidence>
<reference evidence="2 3" key="1">
    <citation type="submission" date="2024-01" db="EMBL/GenBank/DDBJ databases">
        <title>A telomere-to-telomere, gap-free genome of sweet tea (Lithocarpus litseifolius).</title>
        <authorList>
            <person name="Zhou J."/>
        </authorList>
    </citation>
    <scope>NUCLEOTIDE SEQUENCE [LARGE SCALE GENOMIC DNA]</scope>
    <source>
        <strain evidence="2">Zhou-2022a</strain>
        <tissue evidence="2">Leaf</tissue>
    </source>
</reference>
<protein>
    <submittedName>
        <fullName evidence="2">Uncharacterized protein</fullName>
    </submittedName>
</protein>
<accession>A0AAW2D872</accession>
<dbReference type="EMBL" id="JAZDWU010000004">
    <property type="protein sequence ID" value="KAL0006289.1"/>
    <property type="molecule type" value="Genomic_DNA"/>
</dbReference>
<evidence type="ECO:0000313" key="2">
    <source>
        <dbReference type="EMBL" id="KAL0006289.1"/>
    </source>
</evidence>
<gene>
    <name evidence="2" type="ORF">SO802_013850</name>
</gene>
<comment type="caution">
    <text evidence="2">The sequence shown here is derived from an EMBL/GenBank/DDBJ whole genome shotgun (WGS) entry which is preliminary data.</text>
</comment>
<keyword evidence="3" id="KW-1185">Reference proteome</keyword>
<feature type="region of interest" description="Disordered" evidence="1">
    <location>
        <begin position="83"/>
        <end position="111"/>
    </location>
</feature>
<sequence>MNPTSNFENCLLGEVEHIGMQNVRKVTRVNSLGSLMALPTEEQPASSTLYPQSVNWLAQSQNPNVNFMMHLLGNNTSMDTVFDPDPTVGIDDPPMVDFPTTNNFDGDNHWT</sequence>
<proteinExistence type="predicted"/>
<dbReference type="AlphaFoldDB" id="A0AAW2D872"/>
<evidence type="ECO:0000313" key="3">
    <source>
        <dbReference type="Proteomes" id="UP001459277"/>
    </source>
</evidence>
<name>A0AAW2D872_9ROSI</name>
<dbReference type="Proteomes" id="UP001459277">
    <property type="component" value="Unassembled WGS sequence"/>
</dbReference>
<organism evidence="2 3">
    <name type="scientific">Lithocarpus litseifolius</name>
    <dbReference type="NCBI Taxonomy" id="425828"/>
    <lineage>
        <taxon>Eukaryota</taxon>
        <taxon>Viridiplantae</taxon>
        <taxon>Streptophyta</taxon>
        <taxon>Embryophyta</taxon>
        <taxon>Tracheophyta</taxon>
        <taxon>Spermatophyta</taxon>
        <taxon>Magnoliopsida</taxon>
        <taxon>eudicotyledons</taxon>
        <taxon>Gunneridae</taxon>
        <taxon>Pentapetalae</taxon>
        <taxon>rosids</taxon>
        <taxon>fabids</taxon>
        <taxon>Fagales</taxon>
        <taxon>Fagaceae</taxon>
        <taxon>Lithocarpus</taxon>
    </lineage>
</organism>